<evidence type="ECO:0000313" key="15">
    <source>
        <dbReference type="EMBL" id="OWK28884.1"/>
    </source>
</evidence>
<evidence type="ECO:0000256" key="9">
    <source>
        <dbReference type="ARBA" id="ARBA00022842"/>
    </source>
</evidence>
<dbReference type="InterPro" id="IPR050191">
    <property type="entry name" value="ATP-dep_DNA_ligase"/>
</dbReference>
<keyword evidence="16" id="KW-1185">Reference proteome</keyword>
<gene>
    <name evidence="15" type="primary">ligB</name>
    <name evidence="15" type="ORF">SPDO_27200</name>
</gene>
<dbReference type="SUPFAM" id="SSF50249">
    <property type="entry name" value="Nucleic acid-binding proteins"/>
    <property type="match status" value="1"/>
</dbReference>
<evidence type="ECO:0000256" key="7">
    <source>
        <dbReference type="ARBA" id="ARBA00022763"/>
    </source>
</evidence>
<reference evidence="15 16" key="1">
    <citation type="submission" date="2017-03" db="EMBL/GenBank/DDBJ databases">
        <title>Genome sequence of Sphingomonas dokdonensis DSM 21029.</title>
        <authorList>
            <person name="Poehlein A."/>
            <person name="Wuebbeler J.H."/>
            <person name="Steinbuechel A."/>
            <person name="Daniel R."/>
        </authorList>
    </citation>
    <scope>NUCLEOTIDE SEQUENCE [LARGE SCALE GENOMIC DNA]</scope>
    <source>
        <strain evidence="15 16">DSM 21029</strain>
    </source>
</reference>
<sequence>MHAFAQLLDSLIYTRSRNAKLKLIGDYLRTTPDPDRGWAMAALTGDLDIAGVKPAVIRGLIEERVDPVLYRMSRDFVGDSAETVALLWPAPELPEAPEPLSVATVIDRLMHLSRSEAPAALAQMLDVLDAEERFALLKMATGALRVGVSARLAKQALADAFGIDVDAVEEVWHGIEPPYASLFAWAEGRGAQPTAENVPVFRPFMLAHPLEDLRVDLADYAAEWKWDGIRVQIVHIAGETRLYSRTGDDVTRAFPDVAVAFAEHGAVDGELLVRGEAQGGTLEEGGGAASFNALQQRLGRKVVSAKMLEEAPAFVRLYDILFDGAEDLRALPWHERRARLERFAERLDPDRFDVSALIEAADFTELEGIRAGARDAAIEGVMLKRRDAPYVPGRRAGLWYKWKRDPLTADCVMMYAQRGSGRRSSYYSDYTFGCWTEQGELLPVGKAYSGITDEELRQLDKFVRTHTLNRFGPVREVEKTLVLEVAFDSIHASKRHKSGVAMRFPRIARIRTDKPAAEADTLAALQRLVT</sequence>
<evidence type="ECO:0000256" key="1">
    <source>
        <dbReference type="ARBA" id="ARBA00012727"/>
    </source>
</evidence>
<dbReference type="Pfam" id="PF01068">
    <property type="entry name" value="DNA_ligase_A_M"/>
    <property type="match status" value="1"/>
</dbReference>
<dbReference type="PANTHER" id="PTHR45674:SF13">
    <property type="entry name" value="DNA LIGASE-RELATED"/>
    <property type="match status" value="1"/>
</dbReference>
<accession>A0A245ZGM7</accession>
<dbReference type="InterPro" id="IPR012308">
    <property type="entry name" value="DNA_ligase_ATP-dep_N"/>
</dbReference>
<dbReference type="EMBL" id="NBBI01000005">
    <property type="protein sequence ID" value="OWK28884.1"/>
    <property type="molecule type" value="Genomic_DNA"/>
</dbReference>
<dbReference type="InterPro" id="IPR012340">
    <property type="entry name" value="NA-bd_OB-fold"/>
</dbReference>
<evidence type="ECO:0000256" key="12">
    <source>
        <dbReference type="ARBA" id="ARBA00023306"/>
    </source>
</evidence>
<dbReference type="InterPro" id="IPR026333">
    <property type="entry name" value="ATP_dep_DNA_lig_pp_1105_fam"/>
</dbReference>
<dbReference type="Gene3D" id="1.10.3260.10">
    <property type="entry name" value="DNA ligase, ATP-dependent, N-terminal domain"/>
    <property type="match status" value="1"/>
</dbReference>
<keyword evidence="7" id="KW-0227">DNA damage</keyword>
<evidence type="ECO:0000256" key="3">
    <source>
        <dbReference type="ARBA" id="ARBA00022618"/>
    </source>
</evidence>
<comment type="catalytic activity">
    <reaction evidence="13">
        <text>ATP + (deoxyribonucleotide)n-3'-hydroxyl + 5'-phospho-(deoxyribonucleotide)m = (deoxyribonucleotide)n+m + AMP + diphosphate.</text>
        <dbReference type="EC" id="6.5.1.1"/>
    </reaction>
</comment>
<keyword evidence="3" id="KW-0132">Cell division</keyword>
<dbReference type="GO" id="GO:0046872">
    <property type="term" value="F:metal ion binding"/>
    <property type="evidence" value="ECO:0007669"/>
    <property type="project" value="UniProtKB-KW"/>
</dbReference>
<dbReference type="RefSeq" id="WP_088368027.1">
    <property type="nucleotide sequence ID" value="NZ_NBBI01000005.1"/>
</dbReference>
<dbReference type="GO" id="GO:0003910">
    <property type="term" value="F:DNA ligase (ATP) activity"/>
    <property type="evidence" value="ECO:0007669"/>
    <property type="project" value="UniProtKB-EC"/>
</dbReference>
<dbReference type="SUPFAM" id="SSF117018">
    <property type="entry name" value="ATP-dependent DNA ligase DNA-binding domain"/>
    <property type="match status" value="1"/>
</dbReference>
<dbReference type="Pfam" id="PF04675">
    <property type="entry name" value="DNA_ligase_A_N"/>
    <property type="match status" value="1"/>
</dbReference>
<dbReference type="InterPro" id="IPR012309">
    <property type="entry name" value="DNA_ligase_ATP-dep_C"/>
</dbReference>
<evidence type="ECO:0000313" key="16">
    <source>
        <dbReference type="Proteomes" id="UP000197290"/>
    </source>
</evidence>
<protein>
    <recommendedName>
        <fullName evidence="1">DNA ligase (ATP)</fullName>
        <ecNumber evidence="1">6.5.1.1</ecNumber>
    </recommendedName>
</protein>
<comment type="caution">
    <text evidence="15">The sequence shown here is derived from an EMBL/GenBank/DDBJ whole genome shotgun (WGS) entry which is preliminary data.</text>
</comment>
<keyword evidence="6" id="KW-0547">Nucleotide-binding</keyword>
<keyword evidence="8" id="KW-0067">ATP-binding</keyword>
<dbReference type="OrthoDB" id="9767858at2"/>
<dbReference type="NCBIfam" id="TIGR04120">
    <property type="entry name" value="DNA_lig_bact"/>
    <property type="match status" value="1"/>
</dbReference>
<dbReference type="CDD" id="cd07897">
    <property type="entry name" value="Adenylation_DNA_ligase_Bac1"/>
    <property type="match status" value="1"/>
</dbReference>
<dbReference type="GO" id="GO:0003677">
    <property type="term" value="F:DNA binding"/>
    <property type="evidence" value="ECO:0007669"/>
    <property type="project" value="InterPro"/>
</dbReference>
<evidence type="ECO:0000256" key="13">
    <source>
        <dbReference type="ARBA" id="ARBA00034003"/>
    </source>
</evidence>
<dbReference type="GO" id="GO:0006281">
    <property type="term" value="P:DNA repair"/>
    <property type="evidence" value="ECO:0007669"/>
    <property type="project" value="UniProtKB-KW"/>
</dbReference>
<evidence type="ECO:0000256" key="2">
    <source>
        <dbReference type="ARBA" id="ARBA00022598"/>
    </source>
</evidence>
<evidence type="ECO:0000256" key="10">
    <source>
        <dbReference type="ARBA" id="ARBA00023172"/>
    </source>
</evidence>
<dbReference type="EC" id="6.5.1.1" evidence="1"/>
<dbReference type="InterPro" id="IPR012310">
    <property type="entry name" value="DNA_ligase_ATP-dep_cent"/>
</dbReference>
<organism evidence="15 16">
    <name type="scientific">Sphingomonas dokdonensis</name>
    <dbReference type="NCBI Taxonomy" id="344880"/>
    <lineage>
        <taxon>Bacteria</taxon>
        <taxon>Pseudomonadati</taxon>
        <taxon>Pseudomonadota</taxon>
        <taxon>Alphaproteobacteria</taxon>
        <taxon>Sphingomonadales</taxon>
        <taxon>Sphingomonadaceae</taxon>
        <taxon>Sphingomonas</taxon>
    </lineage>
</organism>
<keyword evidence="11" id="KW-0234">DNA repair</keyword>
<dbReference type="SUPFAM" id="SSF56091">
    <property type="entry name" value="DNA ligase/mRNA capping enzyme, catalytic domain"/>
    <property type="match status" value="1"/>
</dbReference>
<keyword evidence="12" id="KW-0131">Cell cycle</keyword>
<proteinExistence type="predicted"/>
<evidence type="ECO:0000256" key="6">
    <source>
        <dbReference type="ARBA" id="ARBA00022741"/>
    </source>
</evidence>
<dbReference type="Proteomes" id="UP000197290">
    <property type="component" value="Unassembled WGS sequence"/>
</dbReference>
<evidence type="ECO:0000259" key="14">
    <source>
        <dbReference type="PROSITE" id="PS50160"/>
    </source>
</evidence>
<dbReference type="PANTHER" id="PTHR45674">
    <property type="entry name" value="DNA LIGASE 1/3 FAMILY MEMBER"/>
    <property type="match status" value="1"/>
</dbReference>
<keyword evidence="4" id="KW-0235">DNA replication</keyword>
<dbReference type="GO" id="GO:0051301">
    <property type="term" value="P:cell division"/>
    <property type="evidence" value="ECO:0007669"/>
    <property type="project" value="UniProtKB-KW"/>
</dbReference>
<dbReference type="AlphaFoldDB" id="A0A245ZGM7"/>
<dbReference type="InterPro" id="IPR016059">
    <property type="entry name" value="DNA_ligase_ATP-dep_CS"/>
</dbReference>
<dbReference type="GO" id="GO:0005524">
    <property type="term" value="F:ATP binding"/>
    <property type="evidence" value="ECO:0007669"/>
    <property type="project" value="UniProtKB-KW"/>
</dbReference>
<evidence type="ECO:0000256" key="11">
    <source>
        <dbReference type="ARBA" id="ARBA00023204"/>
    </source>
</evidence>
<dbReference type="Gene3D" id="2.40.50.140">
    <property type="entry name" value="Nucleic acid-binding proteins"/>
    <property type="match status" value="1"/>
</dbReference>
<keyword evidence="10" id="KW-0233">DNA recombination</keyword>
<dbReference type="NCBIfam" id="NF006701">
    <property type="entry name" value="PRK09247.1"/>
    <property type="match status" value="1"/>
</dbReference>
<keyword evidence="5" id="KW-0479">Metal-binding</keyword>
<feature type="domain" description="ATP-dependent DNA ligase family profile" evidence="14">
    <location>
        <begin position="306"/>
        <end position="436"/>
    </location>
</feature>
<dbReference type="GO" id="GO:0006310">
    <property type="term" value="P:DNA recombination"/>
    <property type="evidence" value="ECO:0007669"/>
    <property type="project" value="UniProtKB-KW"/>
</dbReference>
<name>A0A245ZGM7_9SPHN</name>
<dbReference type="Gene3D" id="3.30.470.30">
    <property type="entry name" value="DNA ligase/mRNA capping enzyme"/>
    <property type="match status" value="1"/>
</dbReference>
<evidence type="ECO:0000256" key="5">
    <source>
        <dbReference type="ARBA" id="ARBA00022723"/>
    </source>
</evidence>
<evidence type="ECO:0000256" key="8">
    <source>
        <dbReference type="ARBA" id="ARBA00022840"/>
    </source>
</evidence>
<dbReference type="InterPro" id="IPR036599">
    <property type="entry name" value="DNA_ligase_N_sf"/>
</dbReference>
<dbReference type="PROSITE" id="PS50160">
    <property type="entry name" value="DNA_LIGASE_A3"/>
    <property type="match status" value="1"/>
</dbReference>
<dbReference type="GO" id="GO:0006260">
    <property type="term" value="P:DNA replication"/>
    <property type="evidence" value="ECO:0007669"/>
    <property type="project" value="UniProtKB-KW"/>
</dbReference>
<dbReference type="CDD" id="cd07972">
    <property type="entry name" value="OBF_DNA_ligase_Arch_LigB"/>
    <property type="match status" value="1"/>
</dbReference>
<keyword evidence="2 15" id="KW-0436">Ligase</keyword>
<dbReference type="PROSITE" id="PS00697">
    <property type="entry name" value="DNA_LIGASE_A1"/>
    <property type="match status" value="1"/>
</dbReference>
<keyword evidence="9" id="KW-0460">Magnesium</keyword>
<dbReference type="Pfam" id="PF04679">
    <property type="entry name" value="DNA_ligase_A_C"/>
    <property type="match status" value="1"/>
</dbReference>
<evidence type="ECO:0000256" key="4">
    <source>
        <dbReference type="ARBA" id="ARBA00022705"/>
    </source>
</evidence>